<evidence type="ECO:0000313" key="5">
    <source>
        <dbReference type="Proteomes" id="UP000001055"/>
    </source>
</evidence>
<dbReference type="KEGG" id="pno:SNOG_10573"/>
<accession>Q0UCE1</accession>
<evidence type="ECO:0000259" key="3">
    <source>
        <dbReference type="PROSITE" id="PS51212"/>
    </source>
</evidence>
<dbReference type="GeneID" id="5977746"/>
<organism evidence="4 5">
    <name type="scientific">Phaeosphaeria nodorum (strain SN15 / ATCC MYA-4574 / FGSC 10173)</name>
    <name type="common">Glume blotch fungus</name>
    <name type="synonym">Parastagonospora nodorum</name>
    <dbReference type="NCBI Taxonomy" id="321614"/>
    <lineage>
        <taxon>Eukaryota</taxon>
        <taxon>Fungi</taxon>
        <taxon>Dikarya</taxon>
        <taxon>Ascomycota</taxon>
        <taxon>Pezizomycotina</taxon>
        <taxon>Dothideomycetes</taxon>
        <taxon>Pleosporomycetidae</taxon>
        <taxon>Pleosporales</taxon>
        <taxon>Pleosporineae</taxon>
        <taxon>Phaeosphaeriaceae</taxon>
        <taxon>Parastagonospora</taxon>
    </lineage>
</organism>
<gene>
    <name evidence="4" type="ORF">SNOG_10573</name>
</gene>
<proteinExistence type="predicted"/>
<evidence type="ECO:0000313" key="4">
    <source>
        <dbReference type="EMBL" id="EAT81967.1"/>
    </source>
</evidence>
<protein>
    <recommendedName>
        <fullName evidence="3">WSC domain-containing protein</fullName>
    </recommendedName>
</protein>
<evidence type="ECO:0000256" key="2">
    <source>
        <dbReference type="SAM" id="SignalP"/>
    </source>
</evidence>
<dbReference type="EMBL" id="CH445341">
    <property type="protein sequence ID" value="EAT81967.1"/>
    <property type="molecule type" value="Genomic_DNA"/>
</dbReference>
<dbReference type="PROSITE" id="PS51212">
    <property type="entry name" value="WSC"/>
    <property type="match status" value="1"/>
</dbReference>
<dbReference type="eggNOG" id="KOG4157">
    <property type="taxonomic scope" value="Eukaryota"/>
</dbReference>
<dbReference type="RefSeq" id="XP_001800839.1">
    <property type="nucleotide sequence ID" value="XM_001800787.1"/>
</dbReference>
<feature type="chain" id="PRO_5004177623" description="WSC domain-containing protein" evidence="2">
    <location>
        <begin position="21"/>
        <end position="191"/>
    </location>
</feature>
<feature type="compositionally biased region" description="Low complexity" evidence="1">
    <location>
        <begin position="67"/>
        <end position="92"/>
    </location>
</feature>
<reference evidence="5" key="1">
    <citation type="journal article" date="2007" name="Plant Cell">
        <title>Dothideomycete-plant interactions illuminated by genome sequencing and EST analysis of the wheat pathogen Stagonospora nodorum.</title>
        <authorList>
            <person name="Hane J.K."/>
            <person name="Lowe R.G."/>
            <person name="Solomon P.S."/>
            <person name="Tan K.C."/>
            <person name="Schoch C.L."/>
            <person name="Spatafora J.W."/>
            <person name="Crous P.W."/>
            <person name="Kodira C."/>
            <person name="Birren B.W."/>
            <person name="Galagan J.E."/>
            <person name="Torriani S.F."/>
            <person name="McDonald B.A."/>
            <person name="Oliver R.P."/>
        </authorList>
    </citation>
    <scope>NUCLEOTIDE SEQUENCE [LARGE SCALE GENOMIC DNA]</scope>
    <source>
        <strain evidence="5">SN15 / ATCC MYA-4574 / FGSC 10173</strain>
    </source>
</reference>
<feature type="region of interest" description="Disordered" evidence="1">
    <location>
        <begin position="66"/>
        <end position="92"/>
    </location>
</feature>
<dbReference type="InterPro" id="IPR002889">
    <property type="entry name" value="WSC_carb-bd"/>
</dbReference>
<evidence type="ECO:0000256" key="1">
    <source>
        <dbReference type="SAM" id="MobiDB-lite"/>
    </source>
</evidence>
<dbReference type="STRING" id="321614.Q0UCE1"/>
<dbReference type="AlphaFoldDB" id="Q0UCE1"/>
<dbReference type="Proteomes" id="UP000001055">
    <property type="component" value="Unassembled WGS sequence"/>
</dbReference>
<dbReference type="OMA" id="NQCWCGT"/>
<dbReference type="InParanoid" id="Q0UCE1"/>
<feature type="domain" description="WSC" evidence="3">
    <location>
        <begin position="98"/>
        <end position="191"/>
    </location>
</feature>
<feature type="signal peptide" evidence="2">
    <location>
        <begin position="1"/>
        <end position="20"/>
    </location>
</feature>
<dbReference type="Pfam" id="PF01822">
    <property type="entry name" value="WSC"/>
    <property type="match status" value="1"/>
</dbReference>
<name>Q0UCE1_PHANO</name>
<dbReference type="HOGENOM" id="CLU_077470_0_0_1"/>
<keyword evidence="2" id="KW-0732">Signal</keyword>
<sequence length="191" mass="20767">MTMKTFFVLSSAALFGLAHCSRQPLLQWDPDTVKDCVEWYNNADGESCEYVRNYFTNPILILQSPQSNSTNGTHHSTPTTTTTTSATSASSLAPSPTAWEPLGCYAQNPERSILEQNMSPNGDASLSISACKNSCYLQAFTFAGTQEGNQCWCSNYVAGEWAKNSSDCNLPCSGNKAECSYECADTGRCDK</sequence>
<dbReference type="VEuPathDB" id="FungiDB:JI435_105730"/>